<accession>M4BWZ1</accession>
<sequence length="100" mass="11285">MGQKYVNELSHKRLRSAKVRERRFPARYYLQTSLCTHIAIADDAPTVNSRPWSETPNVAWTTSRHPSPSNSLFASFRLRSSVLLPPNEGGLLDVLDSDTT</sequence>
<keyword evidence="3" id="KW-1185">Reference proteome</keyword>
<dbReference type="Proteomes" id="UP000011713">
    <property type="component" value="Unassembled WGS sequence"/>
</dbReference>
<dbReference type="EMBL" id="JH598010">
    <property type="status" value="NOT_ANNOTATED_CDS"/>
    <property type="molecule type" value="Genomic_DNA"/>
</dbReference>
<protein>
    <submittedName>
        <fullName evidence="2">Uncharacterized protein</fullName>
    </submittedName>
</protein>
<evidence type="ECO:0000313" key="2">
    <source>
        <dbReference type="EnsemblProtists" id="HpaP811042"/>
    </source>
</evidence>
<dbReference type="VEuPathDB" id="FungiDB:HpaG811042"/>
<name>M4BWZ1_HYAAE</name>
<organism evidence="2 3">
    <name type="scientific">Hyaloperonospora arabidopsidis (strain Emoy2)</name>
    <name type="common">Downy mildew agent</name>
    <name type="synonym">Peronospora arabidopsidis</name>
    <dbReference type="NCBI Taxonomy" id="559515"/>
    <lineage>
        <taxon>Eukaryota</taxon>
        <taxon>Sar</taxon>
        <taxon>Stramenopiles</taxon>
        <taxon>Oomycota</taxon>
        <taxon>Peronosporomycetes</taxon>
        <taxon>Peronosporales</taxon>
        <taxon>Peronosporaceae</taxon>
        <taxon>Hyaloperonospora</taxon>
    </lineage>
</organism>
<evidence type="ECO:0000313" key="3">
    <source>
        <dbReference type="Proteomes" id="UP000011713"/>
    </source>
</evidence>
<proteinExistence type="predicted"/>
<dbReference type="HOGENOM" id="CLU_2311551_0_0_1"/>
<dbReference type="EnsemblProtists" id="HpaT811042">
    <property type="protein sequence ID" value="HpaP811042"/>
    <property type="gene ID" value="HpaG811042"/>
</dbReference>
<feature type="region of interest" description="Disordered" evidence="1">
    <location>
        <begin position="46"/>
        <end position="68"/>
    </location>
</feature>
<dbReference type="AlphaFoldDB" id="M4BWZ1"/>
<reference evidence="2" key="2">
    <citation type="submission" date="2015-06" db="UniProtKB">
        <authorList>
            <consortium name="EnsemblProtists"/>
        </authorList>
    </citation>
    <scope>IDENTIFICATION</scope>
    <source>
        <strain evidence="2">Emoy2</strain>
    </source>
</reference>
<reference evidence="3" key="1">
    <citation type="journal article" date="2010" name="Science">
        <title>Signatures of adaptation to obligate biotrophy in the Hyaloperonospora arabidopsidis genome.</title>
        <authorList>
            <person name="Baxter L."/>
            <person name="Tripathy S."/>
            <person name="Ishaque N."/>
            <person name="Boot N."/>
            <person name="Cabral A."/>
            <person name="Kemen E."/>
            <person name="Thines M."/>
            <person name="Ah-Fong A."/>
            <person name="Anderson R."/>
            <person name="Badejoko W."/>
            <person name="Bittner-Eddy P."/>
            <person name="Boore J.L."/>
            <person name="Chibucos M.C."/>
            <person name="Coates M."/>
            <person name="Dehal P."/>
            <person name="Delehaunty K."/>
            <person name="Dong S."/>
            <person name="Downton P."/>
            <person name="Dumas B."/>
            <person name="Fabro G."/>
            <person name="Fronick C."/>
            <person name="Fuerstenberg S.I."/>
            <person name="Fulton L."/>
            <person name="Gaulin E."/>
            <person name="Govers F."/>
            <person name="Hughes L."/>
            <person name="Humphray S."/>
            <person name="Jiang R.H."/>
            <person name="Judelson H."/>
            <person name="Kamoun S."/>
            <person name="Kyung K."/>
            <person name="Meijer H."/>
            <person name="Minx P."/>
            <person name="Morris P."/>
            <person name="Nelson J."/>
            <person name="Phuntumart V."/>
            <person name="Qutob D."/>
            <person name="Rehmany A."/>
            <person name="Rougon-Cardoso A."/>
            <person name="Ryden P."/>
            <person name="Torto-Alalibo T."/>
            <person name="Studholme D."/>
            <person name="Wang Y."/>
            <person name="Win J."/>
            <person name="Wood J."/>
            <person name="Clifton S.W."/>
            <person name="Rogers J."/>
            <person name="Van den Ackerveken G."/>
            <person name="Jones J.D."/>
            <person name="McDowell J.M."/>
            <person name="Beynon J."/>
            <person name="Tyler B.M."/>
        </authorList>
    </citation>
    <scope>NUCLEOTIDE SEQUENCE [LARGE SCALE GENOMIC DNA]</scope>
    <source>
        <strain evidence="3">Emoy2</strain>
    </source>
</reference>
<dbReference type="InParanoid" id="M4BWZ1"/>
<evidence type="ECO:0000256" key="1">
    <source>
        <dbReference type="SAM" id="MobiDB-lite"/>
    </source>
</evidence>